<sequence length="153" mass="17552">MIFKSVRKRNLFYILFTLVLIGVMGFSYLSEKSPVLGCQWWGFSDKTPKYYAYPEKLVVKPWHGQHHVYAVFMVPGGYLNDKQFTVNIQGDKTYCGILAYGGTNEFEGVRAKPGHYLMKGLLNTRIALWVISQGKGEELKEPTNWKVGYSKIK</sequence>
<name>A0A433VP47_9CYAN</name>
<dbReference type="RefSeq" id="WP_127080755.1">
    <property type="nucleotide sequence ID" value="NZ_RSCL01000004.1"/>
</dbReference>
<keyword evidence="3" id="KW-1185">Reference proteome</keyword>
<feature type="transmembrane region" description="Helical" evidence="1">
    <location>
        <begin position="12"/>
        <end position="29"/>
    </location>
</feature>
<accession>A0A433VP47</accession>
<dbReference type="EMBL" id="RSCL01000004">
    <property type="protein sequence ID" value="RUT07913.1"/>
    <property type="molecule type" value="Genomic_DNA"/>
</dbReference>
<keyword evidence="1" id="KW-0472">Membrane</keyword>
<reference evidence="2" key="2">
    <citation type="journal article" date="2019" name="Genome Biol. Evol.">
        <title>Day and night: Metabolic profiles and evolutionary relationships of six axenic non-marine cyanobacteria.</title>
        <authorList>
            <person name="Will S.E."/>
            <person name="Henke P."/>
            <person name="Boedeker C."/>
            <person name="Huang S."/>
            <person name="Brinkmann H."/>
            <person name="Rohde M."/>
            <person name="Jarek M."/>
            <person name="Friedl T."/>
            <person name="Seufert S."/>
            <person name="Schumacher M."/>
            <person name="Overmann J."/>
            <person name="Neumann-Schaal M."/>
            <person name="Petersen J."/>
        </authorList>
    </citation>
    <scope>NUCLEOTIDE SEQUENCE [LARGE SCALE GENOMIC DNA]</scope>
    <source>
        <strain evidence="2">PCC 7102</strain>
    </source>
</reference>
<keyword evidence="1" id="KW-1133">Transmembrane helix</keyword>
<dbReference type="Proteomes" id="UP000271624">
    <property type="component" value="Unassembled WGS sequence"/>
</dbReference>
<keyword evidence="1" id="KW-0812">Transmembrane</keyword>
<proteinExistence type="predicted"/>
<comment type="caution">
    <text evidence="2">The sequence shown here is derived from an EMBL/GenBank/DDBJ whole genome shotgun (WGS) entry which is preliminary data.</text>
</comment>
<evidence type="ECO:0000313" key="3">
    <source>
        <dbReference type="Proteomes" id="UP000271624"/>
    </source>
</evidence>
<protein>
    <submittedName>
        <fullName evidence="2">Uncharacterized protein</fullName>
    </submittedName>
</protein>
<evidence type="ECO:0000256" key="1">
    <source>
        <dbReference type="SAM" id="Phobius"/>
    </source>
</evidence>
<gene>
    <name evidence="2" type="ORF">DSM106972_021730</name>
</gene>
<organism evidence="2 3">
    <name type="scientific">Dulcicalothrix desertica PCC 7102</name>
    <dbReference type="NCBI Taxonomy" id="232991"/>
    <lineage>
        <taxon>Bacteria</taxon>
        <taxon>Bacillati</taxon>
        <taxon>Cyanobacteriota</taxon>
        <taxon>Cyanophyceae</taxon>
        <taxon>Nostocales</taxon>
        <taxon>Calotrichaceae</taxon>
        <taxon>Dulcicalothrix</taxon>
    </lineage>
</organism>
<evidence type="ECO:0000313" key="2">
    <source>
        <dbReference type="EMBL" id="RUT07913.1"/>
    </source>
</evidence>
<reference evidence="2" key="1">
    <citation type="submission" date="2018-12" db="EMBL/GenBank/DDBJ databases">
        <authorList>
            <person name="Will S."/>
            <person name="Neumann-Schaal M."/>
            <person name="Henke P."/>
        </authorList>
    </citation>
    <scope>NUCLEOTIDE SEQUENCE</scope>
    <source>
        <strain evidence="2">PCC 7102</strain>
    </source>
</reference>
<dbReference type="OrthoDB" id="572628at2"/>
<dbReference type="AlphaFoldDB" id="A0A433VP47"/>